<feature type="domain" description="Reverse transcriptase zinc-binding" evidence="1">
    <location>
        <begin position="188"/>
        <end position="257"/>
    </location>
</feature>
<dbReference type="Proteomes" id="UP001396334">
    <property type="component" value="Unassembled WGS sequence"/>
</dbReference>
<dbReference type="Pfam" id="PF13966">
    <property type="entry name" value="zf-RVT"/>
    <property type="match status" value="1"/>
</dbReference>
<accession>A0ABR2SJZ1</accession>
<dbReference type="InterPro" id="IPR026960">
    <property type="entry name" value="RVT-Znf"/>
</dbReference>
<organism evidence="3 4">
    <name type="scientific">Hibiscus sabdariffa</name>
    <name type="common">roselle</name>
    <dbReference type="NCBI Taxonomy" id="183260"/>
    <lineage>
        <taxon>Eukaryota</taxon>
        <taxon>Viridiplantae</taxon>
        <taxon>Streptophyta</taxon>
        <taxon>Embryophyta</taxon>
        <taxon>Tracheophyta</taxon>
        <taxon>Spermatophyta</taxon>
        <taxon>Magnoliopsida</taxon>
        <taxon>eudicotyledons</taxon>
        <taxon>Gunneridae</taxon>
        <taxon>Pentapetalae</taxon>
        <taxon>rosids</taxon>
        <taxon>malvids</taxon>
        <taxon>Malvales</taxon>
        <taxon>Malvaceae</taxon>
        <taxon>Malvoideae</taxon>
        <taxon>Hibiscus</taxon>
    </lineage>
</organism>
<evidence type="ECO:0000313" key="3">
    <source>
        <dbReference type="EMBL" id="KAK9025344.1"/>
    </source>
</evidence>
<proteinExistence type="predicted"/>
<comment type="caution">
    <text evidence="3">The sequence shown here is derived from an EMBL/GenBank/DDBJ whole genome shotgun (WGS) entry which is preliminary data.</text>
</comment>
<evidence type="ECO:0008006" key="5">
    <source>
        <dbReference type="Google" id="ProtNLM"/>
    </source>
</evidence>
<reference evidence="3 4" key="1">
    <citation type="journal article" date="2024" name="G3 (Bethesda)">
        <title>Genome assembly of Hibiscus sabdariffa L. provides insights into metabolisms of medicinal natural products.</title>
        <authorList>
            <person name="Kim T."/>
        </authorList>
    </citation>
    <scope>NUCLEOTIDE SEQUENCE [LARGE SCALE GENOMIC DNA]</scope>
    <source>
        <strain evidence="3">TK-2024</strain>
        <tissue evidence="3">Old leaves</tissue>
    </source>
</reference>
<gene>
    <name evidence="3" type="ORF">V6N11_038213</name>
</gene>
<evidence type="ECO:0000259" key="1">
    <source>
        <dbReference type="Pfam" id="PF13966"/>
    </source>
</evidence>
<feature type="domain" description="DUF4283" evidence="2">
    <location>
        <begin position="50"/>
        <end position="114"/>
    </location>
</feature>
<dbReference type="InterPro" id="IPR040256">
    <property type="entry name" value="At4g02000-like"/>
</dbReference>
<name>A0ABR2SJZ1_9ROSI</name>
<dbReference type="Pfam" id="PF14111">
    <property type="entry name" value="DUF4283"/>
    <property type="match status" value="1"/>
</dbReference>
<dbReference type="PANTHER" id="PTHR31286:SF173">
    <property type="entry name" value="DUF4283 DOMAIN-CONTAINING PROTEIN"/>
    <property type="match status" value="1"/>
</dbReference>
<evidence type="ECO:0000259" key="2">
    <source>
        <dbReference type="Pfam" id="PF14111"/>
    </source>
</evidence>
<dbReference type="InterPro" id="IPR025558">
    <property type="entry name" value="DUF4283"/>
</dbReference>
<dbReference type="PANTHER" id="PTHR31286">
    <property type="entry name" value="GLYCINE-RICH CELL WALL STRUCTURAL PROTEIN 1.8-LIKE"/>
    <property type="match status" value="1"/>
</dbReference>
<protein>
    <recommendedName>
        <fullName evidence="5">DUF4283 domain-containing protein</fullName>
    </recommendedName>
</protein>
<dbReference type="EMBL" id="JBBPBN010000013">
    <property type="protein sequence ID" value="KAK9025344.1"/>
    <property type="molecule type" value="Genomic_DNA"/>
</dbReference>
<evidence type="ECO:0000313" key="4">
    <source>
        <dbReference type="Proteomes" id="UP001396334"/>
    </source>
</evidence>
<sequence>MSYKDSLMNESNEKPYHSDCFVVDDDIEILDGEVTRSVIDGLISIQFSDRIQTLAAKSMDHTIVLKLLDIENGYFLATFRSHEDFLTVLADSPWTIFGHYLTVEPWSSDFSPSQSSIRLYYDIWVPSLGPLCLHTLVPQNALGAQSITDLVSSDGTWYMPALQHLFTDAGITHIIAYLRLADPHWPPNQSVWKLIWRLTVSQRVRLFLWLPYKQRLMTNATRHRRNLTASPTCPLCSNQSETILHSLRDCVEVRQLWLQILHEAIKHSFFAVNLHHWLSCNISAGFFHPSLGLPWVLVFAAFA</sequence>
<keyword evidence="4" id="KW-1185">Reference proteome</keyword>